<dbReference type="EMBL" id="CP136864">
    <property type="protein sequence ID" value="WOJ95185.1"/>
    <property type="molecule type" value="Genomic_DNA"/>
</dbReference>
<reference evidence="1 2" key="1">
    <citation type="submission" date="2023-10" db="EMBL/GenBank/DDBJ databases">
        <title>Two novel species belonging to the OM43/NOR5 clade.</title>
        <authorList>
            <person name="Park M."/>
        </authorList>
    </citation>
    <scope>NUCLEOTIDE SEQUENCE [LARGE SCALE GENOMIC DNA]</scope>
    <source>
        <strain evidence="1 2">IMCC43200</strain>
    </source>
</reference>
<dbReference type="InterPro" id="IPR036102">
    <property type="entry name" value="OsmC/Ohrsf"/>
</dbReference>
<dbReference type="EC" id="1.11.1.-" evidence="1"/>
<dbReference type="Pfam" id="PF02566">
    <property type="entry name" value="OsmC"/>
    <property type="match status" value="1"/>
</dbReference>
<accession>A0ABZ0I7T1</accession>
<dbReference type="PANTHER" id="PTHR42830">
    <property type="entry name" value="OSMOTICALLY INDUCIBLE FAMILY PROTEIN"/>
    <property type="match status" value="1"/>
</dbReference>
<dbReference type="GO" id="GO:0004601">
    <property type="term" value="F:peroxidase activity"/>
    <property type="evidence" value="ECO:0007669"/>
    <property type="project" value="UniProtKB-KW"/>
</dbReference>
<dbReference type="RefSeq" id="WP_407349820.1">
    <property type="nucleotide sequence ID" value="NZ_CP136864.1"/>
</dbReference>
<evidence type="ECO:0000313" key="2">
    <source>
        <dbReference type="Proteomes" id="UP001626537"/>
    </source>
</evidence>
<name>A0ABZ0I7T1_9GAMM</name>
<dbReference type="PANTHER" id="PTHR42830:SF2">
    <property type="entry name" value="OSMC_OHR FAMILY PROTEIN"/>
    <property type="match status" value="1"/>
</dbReference>
<evidence type="ECO:0000313" key="1">
    <source>
        <dbReference type="EMBL" id="WOJ95185.1"/>
    </source>
</evidence>
<dbReference type="SUPFAM" id="SSF82784">
    <property type="entry name" value="OsmC-like"/>
    <property type="match status" value="1"/>
</dbReference>
<organism evidence="1 2">
    <name type="scientific">Congregibacter variabilis</name>
    <dbReference type="NCBI Taxonomy" id="3081200"/>
    <lineage>
        <taxon>Bacteria</taxon>
        <taxon>Pseudomonadati</taxon>
        <taxon>Pseudomonadota</taxon>
        <taxon>Gammaproteobacteria</taxon>
        <taxon>Cellvibrionales</taxon>
        <taxon>Halieaceae</taxon>
        <taxon>Congregibacter</taxon>
    </lineage>
</organism>
<dbReference type="Proteomes" id="UP001626537">
    <property type="component" value="Chromosome"/>
</dbReference>
<dbReference type="InterPro" id="IPR052707">
    <property type="entry name" value="OsmC_Ohr_Peroxiredoxin"/>
</dbReference>
<proteinExistence type="predicted"/>
<keyword evidence="1" id="KW-0575">Peroxidase</keyword>
<sequence>MQDFPHHYQVNGSATADSPVVLKADNLSEIVTAPPAEFGGPGDKWSPEALLVAAVADCFILSFRAIARASKLDWSDIQCSASGTLDRVERVTQFTAISVEATLSVPADTDVEKAEKLLHKAEQSCLITNSLIANSTLSTTITVED</sequence>
<gene>
    <name evidence="1" type="ORF">R0135_08425</name>
</gene>
<keyword evidence="2" id="KW-1185">Reference proteome</keyword>
<dbReference type="InterPro" id="IPR003718">
    <property type="entry name" value="OsmC/Ohr_fam"/>
</dbReference>
<keyword evidence="1" id="KW-0560">Oxidoreductase</keyword>
<dbReference type="Gene3D" id="3.30.300.20">
    <property type="match status" value="1"/>
</dbReference>
<dbReference type="InterPro" id="IPR015946">
    <property type="entry name" value="KH_dom-like_a/b"/>
</dbReference>
<protein>
    <submittedName>
        <fullName evidence="1">OsmC family protein</fullName>
        <ecNumber evidence="1">1.11.1.-</ecNumber>
    </submittedName>
</protein>